<reference evidence="1 2" key="1">
    <citation type="submission" date="2016-02" db="EMBL/GenBank/DDBJ databases">
        <title>Band-tailed pigeon sequencing and assembly.</title>
        <authorList>
            <person name="Soares A.E."/>
            <person name="Novak B.J."/>
            <person name="Rice E.S."/>
            <person name="O'Connell B."/>
            <person name="Chang D."/>
            <person name="Weber S."/>
            <person name="Shapiro B."/>
        </authorList>
    </citation>
    <scope>NUCLEOTIDE SEQUENCE [LARGE SCALE GENOMIC DNA]</scope>
    <source>
        <strain evidence="1">BTP2013</strain>
        <tissue evidence="1">Blood</tissue>
    </source>
</reference>
<dbReference type="EMBL" id="LSYS01005497">
    <property type="protein sequence ID" value="OPJ76704.1"/>
    <property type="molecule type" value="Genomic_DNA"/>
</dbReference>
<evidence type="ECO:0000313" key="2">
    <source>
        <dbReference type="Proteomes" id="UP000190648"/>
    </source>
</evidence>
<protein>
    <submittedName>
        <fullName evidence="1">Uncharacterized protein</fullName>
    </submittedName>
</protein>
<sequence>MVEKHEDAWVADMALQRKPIDGFKLHNMFLSESWCMVDVACLCCPVASRYGLSPSTQRPLSRWEELARLTIPQIAEHCSNTSMQPSDFCTCASREFRSAAKRKPILGNFLEVLASYSLDEDNLFQKDGSHICHSEPFPVPKPHSERAMRLTRWLPSSDVDQRLRMLQNDLLDPGAEISHQQKGHVFSTDQRKLRTRCFEVAGAALTPKSGDTFDTCTAARQMWAPAQGKLDAVHHVNEK</sequence>
<evidence type="ECO:0000313" key="1">
    <source>
        <dbReference type="EMBL" id="OPJ76704.1"/>
    </source>
</evidence>
<dbReference type="Proteomes" id="UP000190648">
    <property type="component" value="Unassembled WGS sequence"/>
</dbReference>
<gene>
    <name evidence="1" type="ORF">AV530_007201</name>
</gene>
<name>A0A1V4JX32_PATFA</name>
<accession>A0A1V4JX32</accession>
<dbReference type="AlphaFoldDB" id="A0A1V4JX32"/>
<comment type="caution">
    <text evidence="1">The sequence shown here is derived from an EMBL/GenBank/DDBJ whole genome shotgun (WGS) entry which is preliminary data.</text>
</comment>
<organism evidence="1 2">
    <name type="scientific">Patagioenas fasciata monilis</name>
    <dbReference type="NCBI Taxonomy" id="372326"/>
    <lineage>
        <taxon>Eukaryota</taxon>
        <taxon>Metazoa</taxon>
        <taxon>Chordata</taxon>
        <taxon>Craniata</taxon>
        <taxon>Vertebrata</taxon>
        <taxon>Euteleostomi</taxon>
        <taxon>Archelosauria</taxon>
        <taxon>Archosauria</taxon>
        <taxon>Dinosauria</taxon>
        <taxon>Saurischia</taxon>
        <taxon>Theropoda</taxon>
        <taxon>Coelurosauria</taxon>
        <taxon>Aves</taxon>
        <taxon>Neognathae</taxon>
        <taxon>Neoaves</taxon>
        <taxon>Columbimorphae</taxon>
        <taxon>Columbiformes</taxon>
        <taxon>Columbidae</taxon>
        <taxon>Patagioenas</taxon>
    </lineage>
</organism>
<keyword evidence="2" id="KW-1185">Reference proteome</keyword>
<proteinExistence type="predicted"/>